<evidence type="ECO:0000313" key="2">
    <source>
        <dbReference type="Proteomes" id="UP000009168"/>
    </source>
</evidence>
<evidence type="ECO:0000313" key="1">
    <source>
        <dbReference type="EMBL" id="EAR84902.1"/>
    </source>
</evidence>
<gene>
    <name evidence="1" type="ORF">TTHERM_00584580</name>
</gene>
<sequence>MSSQKNQVVYQNKFSAPEQIGINIKKSIAKLNKSKSKKFKQIPFVIAPITYNKFIFDDKFMIFGFLQIETNYRDYQSPFDQDLVPLYEQAFSISSTVMNYEKKRVELNLETKLQSGLKDFNFLIDYFSNIPNQDYQYLGQLLSSYQYQCNQNISHYKDIQYRLMSRIINEEDILQSQRDYEQYLNEHLKKNYKDSDFLIVKICGVNYENQDMDIKKYYISDSLVNFMGIDIRKVSKQKLLETLMKETRTQGHQRLKRTIERLQLLQDGYVSYQQPILTTDGIQCISNMNIEIVEWPQRPEYIGKRDIYAQITKIELSQEQLQLIFETRESQNQQKNHQYSNLFDQFQNEVHSEMFLEKFYPLAQDSS</sequence>
<dbReference type="AlphaFoldDB" id="I7LZT8"/>
<dbReference type="EMBL" id="GG662510">
    <property type="protein sequence ID" value="EAR84902.1"/>
    <property type="molecule type" value="Genomic_DNA"/>
</dbReference>
<name>I7LZT8_TETTS</name>
<dbReference type="GeneID" id="7825952"/>
<dbReference type="HOGENOM" id="CLU_052924_0_0_1"/>
<dbReference type="RefSeq" id="XP_001032565.1">
    <property type="nucleotide sequence ID" value="XM_001032565.1"/>
</dbReference>
<dbReference type="Proteomes" id="UP000009168">
    <property type="component" value="Unassembled WGS sequence"/>
</dbReference>
<keyword evidence="2" id="KW-1185">Reference proteome</keyword>
<proteinExistence type="predicted"/>
<reference evidence="2" key="1">
    <citation type="journal article" date="2006" name="PLoS Biol.">
        <title>Macronuclear genome sequence of the ciliate Tetrahymena thermophila, a model eukaryote.</title>
        <authorList>
            <person name="Eisen J.A."/>
            <person name="Coyne R.S."/>
            <person name="Wu M."/>
            <person name="Wu D."/>
            <person name="Thiagarajan M."/>
            <person name="Wortman J.R."/>
            <person name="Badger J.H."/>
            <person name="Ren Q."/>
            <person name="Amedeo P."/>
            <person name="Jones K.M."/>
            <person name="Tallon L.J."/>
            <person name="Delcher A.L."/>
            <person name="Salzberg S.L."/>
            <person name="Silva J.C."/>
            <person name="Haas B.J."/>
            <person name="Majoros W.H."/>
            <person name="Farzad M."/>
            <person name="Carlton J.M."/>
            <person name="Smith R.K. Jr."/>
            <person name="Garg J."/>
            <person name="Pearlman R.E."/>
            <person name="Karrer K.M."/>
            <person name="Sun L."/>
            <person name="Manning G."/>
            <person name="Elde N.C."/>
            <person name="Turkewitz A.P."/>
            <person name="Asai D.J."/>
            <person name="Wilkes D.E."/>
            <person name="Wang Y."/>
            <person name="Cai H."/>
            <person name="Collins K."/>
            <person name="Stewart B.A."/>
            <person name="Lee S.R."/>
            <person name="Wilamowska K."/>
            <person name="Weinberg Z."/>
            <person name="Ruzzo W.L."/>
            <person name="Wloga D."/>
            <person name="Gaertig J."/>
            <person name="Frankel J."/>
            <person name="Tsao C.-C."/>
            <person name="Gorovsky M.A."/>
            <person name="Keeling P.J."/>
            <person name="Waller R.F."/>
            <person name="Patron N.J."/>
            <person name="Cherry J.M."/>
            <person name="Stover N.A."/>
            <person name="Krieger C.J."/>
            <person name="del Toro C."/>
            <person name="Ryder H.F."/>
            <person name="Williamson S.C."/>
            <person name="Barbeau R.A."/>
            <person name="Hamilton E.P."/>
            <person name="Orias E."/>
        </authorList>
    </citation>
    <scope>NUCLEOTIDE SEQUENCE [LARGE SCALE GENOMIC DNA]</scope>
    <source>
        <strain evidence="2">SB210</strain>
    </source>
</reference>
<organism evidence="1 2">
    <name type="scientific">Tetrahymena thermophila (strain SB210)</name>
    <dbReference type="NCBI Taxonomy" id="312017"/>
    <lineage>
        <taxon>Eukaryota</taxon>
        <taxon>Sar</taxon>
        <taxon>Alveolata</taxon>
        <taxon>Ciliophora</taxon>
        <taxon>Intramacronucleata</taxon>
        <taxon>Oligohymenophorea</taxon>
        <taxon>Hymenostomatida</taxon>
        <taxon>Tetrahymenina</taxon>
        <taxon>Tetrahymenidae</taxon>
        <taxon>Tetrahymena</taxon>
    </lineage>
</organism>
<dbReference type="InParanoid" id="I7LZT8"/>
<dbReference type="KEGG" id="tet:TTHERM_00584580"/>
<protein>
    <submittedName>
        <fullName evidence="1">Uncharacterized protein</fullName>
    </submittedName>
</protein>
<accession>I7LZT8</accession>